<sequence>MNGPPRHFAHAVLLKGGLTMKSTSVAALLSLVTCVTLPSLALAADTYADWGALSASETQGEDFQILTQTVPGSNVLITAIHGGGIEAGTSELAKAVAGSNHSYYLFEGIKSSGNSVLHITATNFDEPTAIKMAAQSTRLISLHGAANDSSGDPIVWMGGLDTTLRDLIRTQLSNAGFDARIALPGSGLEGTAQGNIANRNRILAGVQLEMTRNLRDSFFVDGDRRKPTTQVFENFKNAIRTAITAHVVDLNDRAFGIDPLATSYLSGGVRFYVQPAISTLTLNLGTSIYDNNYSGITLEFYNTSGMLVTTRSYTSAANSRFVSLPLSFLSTGYYSIRVVRNNNPSPSWIFGSVNNITAIQ</sequence>
<gene>
    <name evidence="2" type="ORF">F0U60_25650</name>
</gene>
<evidence type="ECO:0000313" key="3">
    <source>
        <dbReference type="Proteomes" id="UP001611383"/>
    </source>
</evidence>
<dbReference type="Gene3D" id="3.40.630.100">
    <property type="entry name" value="Poly-gamma-glutamate hydrolase, zinc-binding motif"/>
    <property type="match status" value="1"/>
</dbReference>
<evidence type="ECO:0000313" key="2">
    <source>
        <dbReference type="EMBL" id="WNG47132.1"/>
    </source>
</evidence>
<dbReference type="InterPro" id="IPR008585">
    <property type="entry name" value="Gamma_PGA_hydro"/>
</dbReference>
<dbReference type="EMBL" id="CP043494">
    <property type="protein sequence ID" value="WNG47132.1"/>
    <property type="molecule type" value="Genomic_DNA"/>
</dbReference>
<keyword evidence="3" id="KW-1185">Reference proteome</keyword>
<feature type="chain" id="PRO_5047274338" evidence="1">
    <location>
        <begin position="44"/>
        <end position="360"/>
    </location>
</feature>
<feature type="signal peptide" evidence="1">
    <location>
        <begin position="1"/>
        <end position="43"/>
    </location>
</feature>
<dbReference type="InterPro" id="IPR038128">
    <property type="entry name" value="Gamma_PGA_hydro_sf"/>
</dbReference>
<accession>A0ABY9WTL8</accession>
<organism evidence="2 3">
    <name type="scientific">Archangium minus</name>
    <dbReference type="NCBI Taxonomy" id="83450"/>
    <lineage>
        <taxon>Bacteria</taxon>
        <taxon>Pseudomonadati</taxon>
        <taxon>Myxococcota</taxon>
        <taxon>Myxococcia</taxon>
        <taxon>Myxococcales</taxon>
        <taxon>Cystobacterineae</taxon>
        <taxon>Archangiaceae</taxon>
        <taxon>Archangium</taxon>
    </lineage>
</organism>
<keyword evidence="1" id="KW-0732">Signal</keyword>
<protein>
    <submittedName>
        <fullName evidence="2">Uncharacterized protein</fullName>
    </submittedName>
</protein>
<dbReference type="Proteomes" id="UP001611383">
    <property type="component" value="Chromosome"/>
</dbReference>
<name>A0ABY9WTL8_9BACT</name>
<dbReference type="Pfam" id="PF05908">
    <property type="entry name" value="Gamma_PGA_hydro"/>
    <property type="match status" value="1"/>
</dbReference>
<reference evidence="2 3" key="1">
    <citation type="submission" date="2019-08" db="EMBL/GenBank/DDBJ databases">
        <title>Archangium and Cystobacter genomes.</title>
        <authorList>
            <person name="Chen I.-C.K."/>
            <person name="Wielgoss S."/>
        </authorList>
    </citation>
    <scope>NUCLEOTIDE SEQUENCE [LARGE SCALE GENOMIC DNA]</scope>
    <source>
        <strain evidence="2 3">Cbm 6</strain>
    </source>
</reference>
<proteinExistence type="predicted"/>
<evidence type="ECO:0000256" key="1">
    <source>
        <dbReference type="SAM" id="SignalP"/>
    </source>
</evidence>